<dbReference type="EMBL" id="CADEAL010000891">
    <property type="protein sequence ID" value="CAB1426515.1"/>
    <property type="molecule type" value="Genomic_DNA"/>
</dbReference>
<dbReference type="AlphaFoldDB" id="A0A9N7U817"/>
<proteinExistence type="predicted"/>
<dbReference type="Proteomes" id="UP001153269">
    <property type="component" value="Unassembled WGS sequence"/>
</dbReference>
<feature type="region of interest" description="Disordered" evidence="1">
    <location>
        <begin position="45"/>
        <end position="68"/>
    </location>
</feature>
<organism evidence="2 3">
    <name type="scientific">Pleuronectes platessa</name>
    <name type="common">European plaice</name>
    <dbReference type="NCBI Taxonomy" id="8262"/>
    <lineage>
        <taxon>Eukaryota</taxon>
        <taxon>Metazoa</taxon>
        <taxon>Chordata</taxon>
        <taxon>Craniata</taxon>
        <taxon>Vertebrata</taxon>
        <taxon>Euteleostomi</taxon>
        <taxon>Actinopterygii</taxon>
        <taxon>Neopterygii</taxon>
        <taxon>Teleostei</taxon>
        <taxon>Neoteleostei</taxon>
        <taxon>Acanthomorphata</taxon>
        <taxon>Carangaria</taxon>
        <taxon>Pleuronectiformes</taxon>
        <taxon>Pleuronectoidei</taxon>
        <taxon>Pleuronectidae</taxon>
        <taxon>Pleuronectes</taxon>
    </lineage>
</organism>
<gene>
    <name evidence="2" type="ORF">PLEPLA_LOCUS14451</name>
</gene>
<evidence type="ECO:0000313" key="3">
    <source>
        <dbReference type="Proteomes" id="UP001153269"/>
    </source>
</evidence>
<evidence type="ECO:0000256" key="1">
    <source>
        <dbReference type="SAM" id="MobiDB-lite"/>
    </source>
</evidence>
<reference evidence="2" key="1">
    <citation type="submission" date="2020-03" db="EMBL/GenBank/DDBJ databases">
        <authorList>
            <person name="Weist P."/>
        </authorList>
    </citation>
    <scope>NUCLEOTIDE SEQUENCE</scope>
</reference>
<name>A0A9N7U817_PLEPL</name>
<keyword evidence="3" id="KW-1185">Reference proteome</keyword>
<accession>A0A9N7U817</accession>
<evidence type="ECO:0000313" key="2">
    <source>
        <dbReference type="EMBL" id="CAB1426515.1"/>
    </source>
</evidence>
<protein>
    <submittedName>
        <fullName evidence="2">Uncharacterized protein</fullName>
    </submittedName>
</protein>
<comment type="caution">
    <text evidence="2">The sequence shown here is derived from an EMBL/GenBank/DDBJ whole genome shotgun (WGS) entry which is preliminary data.</text>
</comment>
<sequence>MFEEVFPVIGKADKTWTFDYKATSFWDFLLPKHLFNAGENNNFKNSTPPGWLDEGNDFPRSLTNEAVK</sequence>